<sequence length="65" mass="7186">WASCWAWRTASHSAAPAISAMSSTRPSNSPMIWRCRRSFVGSSSGTVMSVTYSRVMELTCQTVRL</sequence>
<evidence type="ECO:0000313" key="1">
    <source>
        <dbReference type="EMBL" id="RCI72763.1"/>
    </source>
</evidence>
<dbReference type="Proteomes" id="UP000253594">
    <property type="component" value="Unassembled WGS sequence"/>
</dbReference>
<accession>A0A367M782</accession>
<feature type="non-terminal residue" evidence="1">
    <location>
        <position position="1"/>
    </location>
</feature>
<dbReference type="EMBL" id="QORE01000829">
    <property type="protein sequence ID" value="RCI72763.1"/>
    <property type="molecule type" value="Genomic_DNA"/>
</dbReference>
<comment type="caution">
    <text evidence="1">The sequence shown here is derived from an EMBL/GenBank/DDBJ whole genome shotgun (WGS) entry which is preliminary data.</text>
</comment>
<organism evidence="1 2">
    <name type="scientific">Pseudomonas aeruginosa</name>
    <dbReference type="NCBI Taxonomy" id="287"/>
    <lineage>
        <taxon>Bacteria</taxon>
        <taxon>Pseudomonadati</taxon>
        <taxon>Pseudomonadota</taxon>
        <taxon>Gammaproteobacteria</taxon>
        <taxon>Pseudomonadales</taxon>
        <taxon>Pseudomonadaceae</taxon>
        <taxon>Pseudomonas</taxon>
    </lineage>
</organism>
<proteinExistence type="predicted"/>
<protein>
    <submittedName>
        <fullName evidence="1">Uncharacterized protein</fullName>
    </submittedName>
</protein>
<evidence type="ECO:0000313" key="2">
    <source>
        <dbReference type="Proteomes" id="UP000253594"/>
    </source>
</evidence>
<gene>
    <name evidence="1" type="ORF">DT376_21970</name>
</gene>
<reference evidence="1 2" key="1">
    <citation type="submission" date="2018-07" db="EMBL/GenBank/DDBJ databases">
        <title>Mechanisms of high-level aminoglycoside resistance among Gram-negative pathogens in Brazil.</title>
        <authorList>
            <person name="Ballaben A.S."/>
            <person name="Darini A.L.C."/>
            <person name="Doi Y."/>
        </authorList>
    </citation>
    <scope>NUCLEOTIDE SEQUENCE [LARGE SCALE GENOMIC DNA]</scope>
    <source>
        <strain evidence="1 2">B2-305</strain>
    </source>
</reference>
<dbReference type="AlphaFoldDB" id="A0A367M782"/>
<name>A0A367M782_PSEAI</name>